<evidence type="ECO:0000256" key="1">
    <source>
        <dbReference type="SAM" id="Phobius"/>
    </source>
</evidence>
<reference evidence="2 3" key="1">
    <citation type="submission" date="2017-06" db="EMBL/GenBank/DDBJ databases">
        <authorList>
            <person name="Kim H.J."/>
            <person name="Triplett B.A."/>
        </authorList>
    </citation>
    <scope>NUCLEOTIDE SEQUENCE [LARGE SCALE GENOMIC DNA]</scope>
    <source>
        <strain evidence="2 3">DSM 19307</strain>
    </source>
</reference>
<dbReference type="EMBL" id="FZPD01000005">
    <property type="protein sequence ID" value="SNT27365.1"/>
    <property type="molecule type" value="Genomic_DNA"/>
</dbReference>
<feature type="transmembrane region" description="Helical" evidence="1">
    <location>
        <begin position="70"/>
        <end position="93"/>
    </location>
</feature>
<feature type="transmembrane region" description="Helical" evidence="1">
    <location>
        <begin position="37"/>
        <end position="58"/>
    </location>
</feature>
<organism evidence="2 3">
    <name type="scientific">Ekhidna lutea</name>
    <dbReference type="NCBI Taxonomy" id="447679"/>
    <lineage>
        <taxon>Bacteria</taxon>
        <taxon>Pseudomonadati</taxon>
        <taxon>Bacteroidota</taxon>
        <taxon>Cytophagia</taxon>
        <taxon>Cytophagales</taxon>
        <taxon>Reichenbachiellaceae</taxon>
        <taxon>Ekhidna</taxon>
    </lineage>
</organism>
<dbReference type="RefSeq" id="WP_144017444.1">
    <property type="nucleotide sequence ID" value="NZ_FZPD01000005.1"/>
</dbReference>
<keyword evidence="1" id="KW-0812">Transmembrane</keyword>
<keyword evidence="1" id="KW-1133">Transmembrane helix</keyword>
<evidence type="ECO:0000313" key="2">
    <source>
        <dbReference type="EMBL" id="SNT27365.1"/>
    </source>
</evidence>
<accession>A0A239LAQ3</accession>
<dbReference type="OrthoDB" id="1447544at2"/>
<name>A0A239LAQ3_EKHLU</name>
<feature type="transmembrane region" description="Helical" evidence="1">
    <location>
        <begin position="6"/>
        <end position="25"/>
    </location>
</feature>
<dbReference type="Proteomes" id="UP000198393">
    <property type="component" value="Unassembled WGS sequence"/>
</dbReference>
<protein>
    <submittedName>
        <fullName evidence="2">Uncharacterized protein</fullName>
    </submittedName>
</protein>
<dbReference type="AlphaFoldDB" id="A0A239LAQ3"/>
<sequence>MELSIFIARTLGVMYVTVGIGLFLFRETYILAFRKILESPGYALLGGFMAIVGGMALVTYHNLWVNDWRVVITLIGWIALIKGIILLLAPTYLNMFKGILQVRTGKGLTIAIVLLGLIFIYLGFFR</sequence>
<keyword evidence="1" id="KW-0472">Membrane</keyword>
<evidence type="ECO:0000313" key="3">
    <source>
        <dbReference type="Proteomes" id="UP000198393"/>
    </source>
</evidence>
<feature type="transmembrane region" description="Helical" evidence="1">
    <location>
        <begin position="105"/>
        <end position="124"/>
    </location>
</feature>
<keyword evidence="3" id="KW-1185">Reference proteome</keyword>
<gene>
    <name evidence="2" type="ORF">SAMN05421640_3099</name>
</gene>
<proteinExistence type="predicted"/>